<dbReference type="PANTHER" id="PTHR46580">
    <property type="entry name" value="SENSOR KINASE-RELATED"/>
    <property type="match status" value="1"/>
</dbReference>
<dbReference type="InterPro" id="IPR028994">
    <property type="entry name" value="Integrin_alpha_N"/>
</dbReference>
<proteinExistence type="predicted"/>
<evidence type="ECO:0000313" key="3">
    <source>
        <dbReference type="Proteomes" id="UP000807306"/>
    </source>
</evidence>
<dbReference type="OrthoDB" id="3153136at2759"/>
<evidence type="ECO:0000256" key="1">
    <source>
        <dbReference type="ARBA" id="ARBA00022729"/>
    </source>
</evidence>
<dbReference type="AlphaFoldDB" id="A0A9P6EAV3"/>
<dbReference type="InterPro" id="IPR013517">
    <property type="entry name" value="FG-GAP"/>
</dbReference>
<reference evidence="2" key="1">
    <citation type="submission" date="2020-11" db="EMBL/GenBank/DDBJ databases">
        <authorList>
            <consortium name="DOE Joint Genome Institute"/>
            <person name="Ahrendt S."/>
            <person name="Riley R."/>
            <person name="Andreopoulos W."/>
            <person name="Labutti K."/>
            <person name="Pangilinan J."/>
            <person name="Ruiz-Duenas F.J."/>
            <person name="Barrasa J.M."/>
            <person name="Sanchez-Garcia M."/>
            <person name="Camarero S."/>
            <person name="Miyauchi S."/>
            <person name="Serrano A."/>
            <person name="Linde D."/>
            <person name="Babiker R."/>
            <person name="Drula E."/>
            <person name="Ayuso-Fernandez I."/>
            <person name="Pacheco R."/>
            <person name="Padilla G."/>
            <person name="Ferreira P."/>
            <person name="Barriuso J."/>
            <person name="Kellner H."/>
            <person name="Castanera R."/>
            <person name="Alfaro M."/>
            <person name="Ramirez L."/>
            <person name="Pisabarro A.G."/>
            <person name="Kuo A."/>
            <person name="Tritt A."/>
            <person name="Lipzen A."/>
            <person name="He G."/>
            <person name="Yan M."/>
            <person name="Ng V."/>
            <person name="Cullen D."/>
            <person name="Martin F."/>
            <person name="Rosso M.-N."/>
            <person name="Henrissat B."/>
            <person name="Hibbett D."/>
            <person name="Martinez A.T."/>
            <person name="Grigoriev I.V."/>
        </authorList>
    </citation>
    <scope>NUCLEOTIDE SEQUENCE</scope>
    <source>
        <strain evidence="2">CBS 506.95</strain>
    </source>
</reference>
<protein>
    <recommendedName>
        <fullName evidence="4">VCBS repeat-containing protein</fullName>
    </recommendedName>
</protein>
<gene>
    <name evidence="2" type="ORF">CPB83DRAFT_859005</name>
</gene>
<accession>A0A9P6EAV3</accession>
<keyword evidence="3" id="KW-1185">Reference proteome</keyword>
<dbReference type="SUPFAM" id="SSF69318">
    <property type="entry name" value="Integrin alpha N-terminal domain"/>
    <property type="match status" value="1"/>
</dbReference>
<evidence type="ECO:0000313" key="2">
    <source>
        <dbReference type="EMBL" id="KAF9525726.1"/>
    </source>
</evidence>
<keyword evidence="1" id="KW-0732">Signal</keyword>
<sequence>MTSQVFTQDQPTLILSQGFADIVGFGLNGVVIMRNAVDLKATTVIEDYSLNNGGWHIEKHPRLMADITGNQRADIVGFGEFGVLISYNNGDNTFGPQNMVLKDFAYTAGGWRVERHIRYAADIRNTGRCDIFGFGEKGVVVAQNNGDGTFRNAKIVLPEFGYNARWRIERHLRCLANVMGNGRLDIVGFGESHVFVAENKGDGTFASAKSVSDDFSYAAGWRIEQHPRLLADLNGDGKADIIGFRDDGVYVSRNSGWGRFGPTKKVISNFGTAQAWSVDKHPRFVADLTGDKRGDIIGFGDAGVWVALNRGDGTFQDARLALTDFGAERWSLPKHPRFVADLNGDGCADIIGFYDDGVWVAFNNGHGSFSPAQKITDEFGWNDGKWDPSTTLRLLANLGSSTRQ</sequence>
<dbReference type="Proteomes" id="UP000807306">
    <property type="component" value="Unassembled WGS sequence"/>
</dbReference>
<name>A0A9P6EAV3_9AGAR</name>
<organism evidence="2 3">
    <name type="scientific">Crepidotus variabilis</name>
    <dbReference type="NCBI Taxonomy" id="179855"/>
    <lineage>
        <taxon>Eukaryota</taxon>
        <taxon>Fungi</taxon>
        <taxon>Dikarya</taxon>
        <taxon>Basidiomycota</taxon>
        <taxon>Agaricomycotina</taxon>
        <taxon>Agaricomycetes</taxon>
        <taxon>Agaricomycetidae</taxon>
        <taxon>Agaricales</taxon>
        <taxon>Agaricineae</taxon>
        <taxon>Crepidotaceae</taxon>
        <taxon>Crepidotus</taxon>
    </lineage>
</organism>
<dbReference type="EMBL" id="MU157880">
    <property type="protein sequence ID" value="KAF9525726.1"/>
    <property type="molecule type" value="Genomic_DNA"/>
</dbReference>
<comment type="caution">
    <text evidence="2">The sequence shown here is derived from an EMBL/GenBank/DDBJ whole genome shotgun (WGS) entry which is preliminary data.</text>
</comment>
<evidence type="ECO:0008006" key="4">
    <source>
        <dbReference type="Google" id="ProtNLM"/>
    </source>
</evidence>
<dbReference type="Pfam" id="PF13517">
    <property type="entry name" value="FG-GAP_3"/>
    <property type="match status" value="1"/>
</dbReference>